<feature type="transmembrane region" description="Helical" evidence="7">
    <location>
        <begin position="270"/>
        <end position="288"/>
    </location>
</feature>
<comment type="caution">
    <text evidence="9">The sequence shown here is derived from an EMBL/GenBank/DDBJ whole genome shotgun (WGS) entry which is preliminary data.</text>
</comment>
<feature type="region of interest" description="Disordered" evidence="6">
    <location>
        <begin position="380"/>
        <end position="423"/>
    </location>
</feature>
<evidence type="ECO:0000256" key="7">
    <source>
        <dbReference type="SAM" id="Phobius"/>
    </source>
</evidence>
<feature type="transmembrane region" description="Helical" evidence="7">
    <location>
        <begin position="64"/>
        <end position="89"/>
    </location>
</feature>
<accession>A0ABR1S2D6</accession>
<gene>
    <name evidence="9" type="ORF">PG993_012369</name>
</gene>
<evidence type="ECO:0000313" key="9">
    <source>
        <dbReference type="EMBL" id="KAK8024303.1"/>
    </source>
</evidence>
<evidence type="ECO:0000256" key="3">
    <source>
        <dbReference type="ARBA" id="ARBA00022989"/>
    </source>
</evidence>
<feature type="domain" description="Rhodopsin" evidence="8">
    <location>
        <begin position="122"/>
        <end position="330"/>
    </location>
</feature>
<organism evidence="9 10">
    <name type="scientific">Apiospora rasikravindrae</name>
    <dbReference type="NCBI Taxonomy" id="990691"/>
    <lineage>
        <taxon>Eukaryota</taxon>
        <taxon>Fungi</taxon>
        <taxon>Dikarya</taxon>
        <taxon>Ascomycota</taxon>
        <taxon>Pezizomycotina</taxon>
        <taxon>Sordariomycetes</taxon>
        <taxon>Xylariomycetidae</taxon>
        <taxon>Amphisphaeriales</taxon>
        <taxon>Apiosporaceae</taxon>
        <taxon>Apiospora</taxon>
    </lineage>
</organism>
<reference evidence="9 10" key="1">
    <citation type="submission" date="2023-01" db="EMBL/GenBank/DDBJ databases">
        <title>Analysis of 21 Apiospora genomes using comparative genomics revels a genus with tremendous synthesis potential of carbohydrate active enzymes and secondary metabolites.</title>
        <authorList>
            <person name="Sorensen T."/>
        </authorList>
    </citation>
    <scope>NUCLEOTIDE SEQUENCE [LARGE SCALE GENOMIC DNA]</scope>
    <source>
        <strain evidence="9 10">CBS 33761</strain>
    </source>
</reference>
<keyword evidence="2 7" id="KW-0812">Transmembrane</keyword>
<comment type="similarity">
    <text evidence="5">Belongs to the SAT4 family.</text>
</comment>
<evidence type="ECO:0000313" key="10">
    <source>
        <dbReference type="Proteomes" id="UP001444661"/>
    </source>
</evidence>
<dbReference type="Pfam" id="PF20684">
    <property type="entry name" value="Fung_rhodopsin"/>
    <property type="match status" value="1"/>
</dbReference>
<feature type="compositionally biased region" description="Polar residues" evidence="6">
    <location>
        <begin position="406"/>
        <end position="423"/>
    </location>
</feature>
<name>A0ABR1S2D6_9PEZI</name>
<keyword evidence="3 7" id="KW-1133">Transmembrane helix</keyword>
<proteinExistence type="inferred from homology"/>
<feature type="compositionally biased region" description="Basic and acidic residues" evidence="6">
    <location>
        <begin position="396"/>
        <end position="405"/>
    </location>
</feature>
<keyword evidence="10" id="KW-1185">Reference proteome</keyword>
<keyword evidence="4 7" id="KW-0472">Membrane</keyword>
<evidence type="ECO:0000256" key="2">
    <source>
        <dbReference type="ARBA" id="ARBA00022692"/>
    </source>
</evidence>
<feature type="transmembrane region" description="Helical" evidence="7">
    <location>
        <begin position="300"/>
        <end position="330"/>
    </location>
</feature>
<evidence type="ECO:0000256" key="1">
    <source>
        <dbReference type="ARBA" id="ARBA00004141"/>
    </source>
</evidence>
<feature type="region of interest" description="Disordered" evidence="6">
    <location>
        <begin position="1"/>
        <end position="23"/>
    </location>
</feature>
<evidence type="ECO:0000259" key="8">
    <source>
        <dbReference type="Pfam" id="PF20684"/>
    </source>
</evidence>
<feature type="transmembrane region" description="Helical" evidence="7">
    <location>
        <begin position="234"/>
        <end position="258"/>
    </location>
</feature>
<feature type="transmembrane region" description="Helical" evidence="7">
    <location>
        <begin position="187"/>
        <end position="214"/>
    </location>
</feature>
<dbReference type="InterPro" id="IPR052337">
    <property type="entry name" value="SAT4-like"/>
</dbReference>
<sequence>MPSSPTIGAVPPPPGVTPNFQHPPDAGRTTNLVGSIVCVTVVFFAFLLRCYAKYSIRQKYTIEDCMLTFLTFSMGCSFVFLLSFLGMAYHSTKSLPFYPSLIHHTQQPQRTFLTTTPRVLHHCLVFKHGWGFHAWDLSAYEYSQFLKWLYIQSLLYGPTVFFTKATLLFLTSRVCSVRRTISKGIHFFIYFLIICYIPLQIVKTVVCLPIEAYWDPEVRDDASRDVKCIKQGAVFLADSCVAVVTDTTIVVFPIVLVWSMHLPLYKKLRAAGILGAGGVAVAVTAYRLPLLFGFERSMDVSAGFVIIGLLCSLEQAIGFVCACLPLLNLLKSRRITPRRSRFLANVPRTFHHRVKPVDGHGLIKNPPSIIVGHSLADSAAHDEERRTAGGGTESEGISRDTRDTTYDTNWNIEANSPNEQRDS</sequence>
<dbReference type="EMBL" id="JAQQWK010000011">
    <property type="protein sequence ID" value="KAK8024303.1"/>
    <property type="molecule type" value="Genomic_DNA"/>
</dbReference>
<dbReference type="InterPro" id="IPR049326">
    <property type="entry name" value="Rhodopsin_dom_fungi"/>
</dbReference>
<evidence type="ECO:0000256" key="4">
    <source>
        <dbReference type="ARBA" id="ARBA00023136"/>
    </source>
</evidence>
<evidence type="ECO:0000256" key="5">
    <source>
        <dbReference type="ARBA" id="ARBA00038359"/>
    </source>
</evidence>
<comment type="subcellular location">
    <subcellularLocation>
        <location evidence="1">Membrane</location>
        <topology evidence="1">Multi-pass membrane protein</topology>
    </subcellularLocation>
</comment>
<feature type="transmembrane region" description="Helical" evidence="7">
    <location>
        <begin position="155"/>
        <end position="175"/>
    </location>
</feature>
<dbReference type="PANTHER" id="PTHR33048:SF108">
    <property type="entry name" value="INTEGRAL MEMBRANE PROTEIN"/>
    <property type="match status" value="1"/>
</dbReference>
<feature type="transmembrane region" description="Helical" evidence="7">
    <location>
        <begin position="32"/>
        <end position="52"/>
    </location>
</feature>
<protein>
    <recommendedName>
        <fullName evidence="8">Rhodopsin domain-containing protein</fullName>
    </recommendedName>
</protein>
<dbReference type="Proteomes" id="UP001444661">
    <property type="component" value="Unassembled WGS sequence"/>
</dbReference>
<dbReference type="PANTHER" id="PTHR33048">
    <property type="entry name" value="PTH11-LIKE INTEGRAL MEMBRANE PROTEIN (AFU_ORTHOLOGUE AFUA_5G11245)"/>
    <property type="match status" value="1"/>
</dbReference>
<evidence type="ECO:0000256" key="6">
    <source>
        <dbReference type="SAM" id="MobiDB-lite"/>
    </source>
</evidence>